<evidence type="ECO:0000313" key="1">
    <source>
        <dbReference type="EMBL" id="KAJ8671511.1"/>
    </source>
</evidence>
<dbReference type="Proteomes" id="UP001239111">
    <property type="component" value="Chromosome 3"/>
</dbReference>
<protein>
    <submittedName>
        <fullName evidence="1">Uncharacterized protein</fullName>
    </submittedName>
</protein>
<organism evidence="1 2">
    <name type="scientific">Eretmocerus hayati</name>
    <dbReference type="NCBI Taxonomy" id="131215"/>
    <lineage>
        <taxon>Eukaryota</taxon>
        <taxon>Metazoa</taxon>
        <taxon>Ecdysozoa</taxon>
        <taxon>Arthropoda</taxon>
        <taxon>Hexapoda</taxon>
        <taxon>Insecta</taxon>
        <taxon>Pterygota</taxon>
        <taxon>Neoptera</taxon>
        <taxon>Endopterygota</taxon>
        <taxon>Hymenoptera</taxon>
        <taxon>Apocrita</taxon>
        <taxon>Proctotrupomorpha</taxon>
        <taxon>Chalcidoidea</taxon>
        <taxon>Aphelinidae</taxon>
        <taxon>Aphelininae</taxon>
        <taxon>Eretmocerus</taxon>
    </lineage>
</organism>
<proteinExistence type="predicted"/>
<accession>A0ACC2NK95</accession>
<keyword evidence="2" id="KW-1185">Reference proteome</keyword>
<name>A0ACC2NK95_9HYME</name>
<sequence length="295" mass="32487">MSDSGKSDKETRDADDNVISPVEKNTPGVGRGRGGKRGRGKSLPIPLENRPQTPATVRSLSQRDIANLEIDEAHRENRLLADPRIPLENSVLGQGNEQYAESPEAPRSAPPAVSNGRQPQQRPEIFEFPRPTSGSRRAGMGTSPFGTETRANIQPYTSGILLDMKNRQQAFQSRMDEQSLRISRLEQLSAQSEKLSVETGKTVKSHAHRPDVVEQDICYVSNLATETQALASDLDQRVGHNTTCIDNLTGLIDGCNNLINQSNDRHRDLASQVERTRSDLKEISRKGNGTTCSRP</sequence>
<dbReference type="EMBL" id="CM056743">
    <property type="protein sequence ID" value="KAJ8671511.1"/>
    <property type="molecule type" value="Genomic_DNA"/>
</dbReference>
<gene>
    <name evidence="1" type="ORF">QAD02_002770</name>
</gene>
<reference evidence="1" key="1">
    <citation type="submission" date="2023-04" db="EMBL/GenBank/DDBJ databases">
        <title>A chromosome-level genome assembly of the parasitoid wasp Eretmocerus hayati.</title>
        <authorList>
            <person name="Zhong Y."/>
            <person name="Liu S."/>
            <person name="Liu Y."/>
        </authorList>
    </citation>
    <scope>NUCLEOTIDE SEQUENCE</scope>
    <source>
        <strain evidence="1">ZJU_SS_LIU_2023</strain>
    </source>
</reference>
<evidence type="ECO:0000313" key="2">
    <source>
        <dbReference type="Proteomes" id="UP001239111"/>
    </source>
</evidence>
<comment type="caution">
    <text evidence="1">The sequence shown here is derived from an EMBL/GenBank/DDBJ whole genome shotgun (WGS) entry which is preliminary data.</text>
</comment>